<gene>
    <name evidence="1" type="ORF">ACFORF_07465</name>
</gene>
<evidence type="ECO:0008006" key="3">
    <source>
        <dbReference type="Google" id="ProtNLM"/>
    </source>
</evidence>
<keyword evidence="2" id="KW-1185">Reference proteome</keyword>
<protein>
    <recommendedName>
        <fullName evidence="3">DUF5082 domain-containing protein</fullName>
    </recommendedName>
</protein>
<evidence type="ECO:0000313" key="1">
    <source>
        <dbReference type="EMBL" id="MFC3928403.1"/>
    </source>
</evidence>
<comment type="caution">
    <text evidence="1">The sequence shown here is derived from an EMBL/GenBank/DDBJ whole genome shotgun (WGS) entry which is preliminary data.</text>
</comment>
<accession>A0ABV8CX61</accession>
<name>A0ABV8CX61_9STRE</name>
<evidence type="ECO:0000313" key="2">
    <source>
        <dbReference type="Proteomes" id="UP001595807"/>
    </source>
</evidence>
<proteinExistence type="predicted"/>
<sequence length="131" mass="15055">MSDATDAALLSSINSLKDKRAKYQRVKNAISSNSLSYKRNLSNLKSYIDHCKNLIELIDGNVGYAYLANFRSKLQEDKDTLQEYYDYCTDANASFVDLYNTLDTKISQLNTSISQKKSAYNDGKPLWEWIW</sequence>
<reference evidence="2" key="1">
    <citation type="journal article" date="2019" name="Int. J. Syst. Evol. Microbiol.">
        <title>The Global Catalogue of Microorganisms (GCM) 10K type strain sequencing project: providing services to taxonomists for standard genome sequencing and annotation.</title>
        <authorList>
            <consortium name="The Broad Institute Genomics Platform"/>
            <consortium name="The Broad Institute Genome Sequencing Center for Infectious Disease"/>
            <person name="Wu L."/>
            <person name="Ma J."/>
        </authorList>
    </citation>
    <scope>NUCLEOTIDE SEQUENCE [LARGE SCALE GENOMIC DNA]</scope>
    <source>
        <strain evidence="2">CCUG 67170</strain>
    </source>
</reference>
<dbReference type="EMBL" id="JBHRZV010000049">
    <property type="protein sequence ID" value="MFC3928403.1"/>
    <property type="molecule type" value="Genomic_DNA"/>
</dbReference>
<dbReference type="Proteomes" id="UP001595807">
    <property type="component" value="Unassembled WGS sequence"/>
</dbReference>
<organism evidence="1 2">
    <name type="scientific">Streptococcus caprae</name>
    <dbReference type="NCBI Taxonomy" id="1640501"/>
    <lineage>
        <taxon>Bacteria</taxon>
        <taxon>Bacillati</taxon>
        <taxon>Bacillota</taxon>
        <taxon>Bacilli</taxon>
        <taxon>Lactobacillales</taxon>
        <taxon>Streptococcaceae</taxon>
        <taxon>Streptococcus</taxon>
    </lineage>
</organism>
<dbReference type="RefSeq" id="WP_380426910.1">
    <property type="nucleotide sequence ID" value="NZ_JBHRZV010000049.1"/>
</dbReference>